<keyword evidence="2" id="KW-1185">Reference proteome</keyword>
<name>A0A4R2N3L4_9BURK</name>
<reference evidence="1 2" key="1">
    <citation type="submission" date="2019-03" db="EMBL/GenBank/DDBJ databases">
        <title>Genomic Encyclopedia of Type Strains, Phase IV (KMG-IV): sequencing the most valuable type-strain genomes for metagenomic binning, comparative biology and taxonomic classification.</title>
        <authorList>
            <person name="Goeker M."/>
        </authorList>
    </citation>
    <scope>NUCLEOTIDE SEQUENCE [LARGE SCALE GENOMIC DNA]</scope>
    <source>
        <strain evidence="1 2">DSM 1837</strain>
    </source>
</reference>
<dbReference type="Proteomes" id="UP000295182">
    <property type="component" value="Unassembled WGS sequence"/>
</dbReference>
<evidence type="ECO:0000313" key="1">
    <source>
        <dbReference type="EMBL" id="TCP14633.1"/>
    </source>
</evidence>
<protein>
    <submittedName>
        <fullName evidence="1">Uncharacterized protein</fullName>
    </submittedName>
</protein>
<organism evidence="1 2">
    <name type="scientific">Simplicispira metamorpha</name>
    <dbReference type="NCBI Taxonomy" id="80881"/>
    <lineage>
        <taxon>Bacteria</taxon>
        <taxon>Pseudomonadati</taxon>
        <taxon>Pseudomonadota</taxon>
        <taxon>Betaproteobacteria</taxon>
        <taxon>Burkholderiales</taxon>
        <taxon>Comamonadaceae</taxon>
        <taxon>Simplicispira</taxon>
    </lineage>
</organism>
<dbReference type="EMBL" id="SLXH01000029">
    <property type="protein sequence ID" value="TCP14633.1"/>
    <property type="molecule type" value="Genomic_DNA"/>
</dbReference>
<comment type="caution">
    <text evidence="1">The sequence shown here is derived from an EMBL/GenBank/DDBJ whole genome shotgun (WGS) entry which is preliminary data.</text>
</comment>
<proteinExistence type="predicted"/>
<sequence length="51" mass="5598">MDQKLPIFIMDMVVVRGALIGLPGTTASAVQLPQTPDFLFTPLFTSTLFTR</sequence>
<accession>A0A4R2N3L4</accession>
<dbReference type="RefSeq" id="WP_157983705.1">
    <property type="nucleotide sequence ID" value="NZ_QXNC01000029.1"/>
</dbReference>
<gene>
    <name evidence="1" type="ORF">EV674_1294</name>
</gene>
<evidence type="ECO:0000313" key="2">
    <source>
        <dbReference type="Proteomes" id="UP000295182"/>
    </source>
</evidence>
<dbReference type="AlphaFoldDB" id="A0A4R2N3L4"/>